<evidence type="ECO:0000256" key="2">
    <source>
        <dbReference type="ARBA" id="ARBA00029447"/>
    </source>
</evidence>
<dbReference type="GO" id="GO:0006935">
    <property type="term" value="P:chemotaxis"/>
    <property type="evidence" value="ECO:0007669"/>
    <property type="project" value="InterPro"/>
</dbReference>
<dbReference type="PROSITE" id="PS50111">
    <property type="entry name" value="CHEMOTAXIS_TRANSDUC_2"/>
    <property type="match status" value="1"/>
</dbReference>
<dbReference type="Pfam" id="PF05227">
    <property type="entry name" value="CHASE3"/>
    <property type="match status" value="1"/>
</dbReference>
<dbReference type="InterPro" id="IPR007891">
    <property type="entry name" value="CHASE3"/>
</dbReference>
<dbReference type="RefSeq" id="WP_257768880.1">
    <property type="nucleotide sequence ID" value="NZ_CP102480.1"/>
</dbReference>
<keyword evidence="1 3" id="KW-0807">Transducer</keyword>
<gene>
    <name evidence="8" type="ORF">NUH88_21505</name>
</gene>
<dbReference type="InterPro" id="IPR003660">
    <property type="entry name" value="HAMP_dom"/>
</dbReference>
<feature type="coiled-coil region" evidence="4">
    <location>
        <begin position="530"/>
        <end position="557"/>
    </location>
</feature>
<dbReference type="SMART" id="SM00304">
    <property type="entry name" value="HAMP"/>
    <property type="match status" value="1"/>
</dbReference>
<keyword evidence="5" id="KW-0472">Membrane</keyword>
<evidence type="ECO:0000259" key="6">
    <source>
        <dbReference type="PROSITE" id="PS50111"/>
    </source>
</evidence>
<keyword evidence="9" id="KW-1185">Reference proteome</keyword>
<dbReference type="AlphaFoldDB" id="A0A9J7ARF8"/>
<dbReference type="EMBL" id="CP102480">
    <property type="protein sequence ID" value="UUX49952.1"/>
    <property type="molecule type" value="Genomic_DNA"/>
</dbReference>
<keyword evidence="5" id="KW-0812">Transmembrane</keyword>
<keyword evidence="5" id="KW-1133">Transmembrane helix</keyword>
<name>A0A9J7ARF8_9PROT</name>
<evidence type="ECO:0000256" key="4">
    <source>
        <dbReference type="SAM" id="Coils"/>
    </source>
</evidence>
<dbReference type="GO" id="GO:0016020">
    <property type="term" value="C:membrane"/>
    <property type="evidence" value="ECO:0007669"/>
    <property type="project" value="InterPro"/>
</dbReference>
<feature type="transmembrane region" description="Helical" evidence="5">
    <location>
        <begin position="187"/>
        <end position="211"/>
    </location>
</feature>
<dbReference type="CDD" id="cd06225">
    <property type="entry name" value="HAMP"/>
    <property type="match status" value="1"/>
</dbReference>
<dbReference type="GO" id="GO:0004888">
    <property type="term" value="F:transmembrane signaling receptor activity"/>
    <property type="evidence" value="ECO:0007669"/>
    <property type="project" value="InterPro"/>
</dbReference>
<organism evidence="8 9">
    <name type="scientific">Nisaea acidiphila</name>
    <dbReference type="NCBI Taxonomy" id="1862145"/>
    <lineage>
        <taxon>Bacteria</taxon>
        <taxon>Pseudomonadati</taxon>
        <taxon>Pseudomonadota</taxon>
        <taxon>Alphaproteobacteria</taxon>
        <taxon>Rhodospirillales</taxon>
        <taxon>Thalassobaculaceae</taxon>
        <taxon>Nisaea</taxon>
    </lineage>
</organism>
<sequence length="561" mass="59778">MDFLQNLKISRKLALCFSLLIAMTVLTAVLSFAAIEKIKTADRESAKAEQLGIFFRDYEGAFAHQRQGLLYYLLTGDREGLELFNDTAPKVNAADAKLRDGSKDNEALSKLVDTLESDYKKWAENFAAEQVRLMSNYLTVNQARAIEVTGEPQAAIDHFNATAMKLQSELAGISDAAAQSRADAMDAFTLTMFVAIALVIVIAVGSGILLSRSIATPIGQMTGVMGEMAGGNLEIEVVGVGRKDEIGSMAAAVEVFKRNGLEQREQQAREAEQQARETERHQKMESYTRNFDQEMQSALAAVEQAVSMVSDSADSMLSNAEVGRSRTRDAAAAIEEANANIQTVASATTELSSSINEISSQMSQASSVSRAAVGEVETTNTRVSALNDAAESIGQVVQIIDEIAEQTNLLALNATIEAARAGEAGKGFAVVASEVKSLATQTSKATEEISQKISEIQGETGAAADAVLGIGNTIRQIDELTAVVASAVEEQGAATREIAQNIEEAAAGTQAVSEVVDEVSRAATETGEMADSQKNVVTDLNERNQSLKGEIDQFLGNVRAL</sequence>
<evidence type="ECO:0000256" key="3">
    <source>
        <dbReference type="PROSITE-ProRule" id="PRU00284"/>
    </source>
</evidence>
<evidence type="ECO:0000256" key="1">
    <source>
        <dbReference type="ARBA" id="ARBA00023224"/>
    </source>
</evidence>
<dbReference type="PANTHER" id="PTHR32089:SF112">
    <property type="entry name" value="LYSOZYME-LIKE PROTEIN-RELATED"/>
    <property type="match status" value="1"/>
</dbReference>
<evidence type="ECO:0000313" key="8">
    <source>
        <dbReference type="EMBL" id="UUX49952.1"/>
    </source>
</evidence>
<feature type="domain" description="Methyl-accepting transducer" evidence="6">
    <location>
        <begin position="305"/>
        <end position="527"/>
    </location>
</feature>
<evidence type="ECO:0000256" key="5">
    <source>
        <dbReference type="SAM" id="Phobius"/>
    </source>
</evidence>
<proteinExistence type="inferred from homology"/>
<accession>A0A9J7ARF8</accession>
<feature type="domain" description="HAMP" evidence="7">
    <location>
        <begin position="212"/>
        <end position="265"/>
    </location>
</feature>
<dbReference type="InterPro" id="IPR004090">
    <property type="entry name" value="Chemotax_Me-accpt_rcpt"/>
</dbReference>
<dbReference type="PANTHER" id="PTHR32089">
    <property type="entry name" value="METHYL-ACCEPTING CHEMOTAXIS PROTEIN MCPB"/>
    <property type="match status" value="1"/>
</dbReference>
<comment type="similarity">
    <text evidence="2">Belongs to the methyl-accepting chemotaxis (MCP) protein family.</text>
</comment>
<dbReference type="GO" id="GO:0007165">
    <property type="term" value="P:signal transduction"/>
    <property type="evidence" value="ECO:0007669"/>
    <property type="project" value="UniProtKB-KW"/>
</dbReference>
<dbReference type="Pfam" id="PF00015">
    <property type="entry name" value="MCPsignal"/>
    <property type="match status" value="1"/>
</dbReference>
<evidence type="ECO:0000259" key="7">
    <source>
        <dbReference type="PROSITE" id="PS50885"/>
    </source>
</evidence>
<dbReference type="Gene3D" id="1.10.287.950">
    <property type="entry name" value="Methyl-accepting chemotaxis protein"/>
    <property type="match status" value="1"/>
</dbReference>
<dbReference type="InterPro" id="IPR004089">
    <property type="entry name" value="MCPsignal_dom"/>
</dbReference>
<dbReference type="Gene3D" id="6.10.340.10">
    <property type="match status" value="1"/>
</dbReference>
<keyword evidence="4" id="KW-0175">Coiled coil</keyword>
<dbReference type="Pfam" id="PF00672">
    <property type="entry name" value="HAMP"/>
    <property type="match status" value="1"/>
</dbReference>
<dbReference type="PRINTS" id="PR00260">
    <property type="entry name" value="CHEMTRNSDUCR"/>
</dbReference>
<dbReference type="SUPFAM" id="SSF58104">
    <property type="entry name" value="Methyl-accepting chemotaxis protein (MCP) signaling domain"/>
    <property type="match status" value="1"/>
</dbReference>
<dbReference type="PROSITE" id="PS50885">
    <property type="entry name" value="HAMP"/>
    <property type="match status" value="1"/>
</dbReference>
<protein>
    <submittedName>
        <fullName evidence="8">Methyl-accepting chemotaxis protein</fullName>
    </submittedName>
</protein>
<dbReference type="Proteomes" id="UP001060336">
    <property type="component" value="Chromosome"/>
</dbReference>
<evidence type="ECO:0000313" key="9">
    <source>
        <dbReference type="Proteomes" id="UP001060336"/>
    </source>
</evidence>
<dbReference type="KEGG" id="naci:NUH88_21505"/>
<dbReference type="SMART" id="SM00283">
    <property type="entry name" value="MA"/>
    <property type="match status" value="1"/>
</dbReference>
<reference evidence="8" key="1">
    <citation type="submission" date="2022-08" db="EMBL/GenBank/DDBJ databases">
        <title>Nisaea acidiphila sp. nov., isolated from a marine algal debris and emended description of the genus Nisaea Urios et al. 2008.</title>
        <authorList>
            <person name="Kwon K."/>
        </authorList>
    </citation>
    <scope>NUCLEOTIDE SEQUENCE</scope>
    <source>
        <strain evidence="8">MEBiC11861</strain>
    </source>
</reference>